<proteinExistence type="predicted"/>
<reference evidence="1" key="1">
    <citation type="submission" date="2022-08" db="EMBL/GenBank/DDBJ databases">
        <authorList>
            <person name="Kallberg Y."/>
            <person name="Tangrot J."/>
            <person name="Rosling A."/>
        </authorList>
    </citation>
    <scope>NUCLEOTIDE SEQUENCE</scope>
    <source>
        <strain evidence="1">Wild A</strain>
    </source>
</reference>
<dbReference type="OrthoDB" id="440424at2759"/>
<protein>
    <submittedName>
        <fullName evidence="1">3738_t:CDS:1</fullName>
    </submittedName>
</protein>
<dbReference type="EMBL" id="CAMKVN010000173">
    <property type="protein sequence ID" value="CAI2164710.1"/>
    <property type="molecule type" value="Genomic_DNA"/>
</dbReference>
<evidence type="ECO:0000313" key="1">
    <source>
        <dbReference type="EMBL" id="CAI2164710.1"/>
    </source>
</evidence>
<comment type="caution">
    <text evidence="1">The sequence shown here is derived from an EMBL/GenBank/DDBJ whole genome shotgun (WGS) entry which is preliminary data.</text>
</comment>
<accession>A0A9W4SD95</accession>
<dbReference type="Proteomes" id="UP001153678">
    <property type="component" value="Unassembled WGS sequence"/>
</dbReference>
<evidence type="ECO:0000313" key="2">
    <source>
        <dbReference type="Proteomes" id="UP001153678"/>
    </source>
</evidence>
<keyword evidence="2" id="KW-1185">Reference proteome</keyword>
<gene>
    <name evidence="1" type="ORF">FWILDA_LOCUS1704</name>
</gene>
<organism evidence="1 2">
    <name type="scientific">Funneliformis geosporum</name>
    <dbReference type="NCBI Taxonomy" id="1117311"/>
    <lineage>
        <taxon>Eukaryota</taxon>
        <taxon>Fungi</taxon>
        <taxon>Fungi incertae sedis</taxon>
        <taxon>Mucoromycota</taxon>
        <taxon>Glomeromycotina</taxon>
        <taxon>Glomeromycetes</taxon>
        <taxon>Glomerales</taxon>
        <taxon>Glomeraceae</taxon>
        <taxon>Funneliformis</taxon>
    </lineage>
</organism>
<dbReference type="AlphaFoldDB" id="A0A9W4SD95"/>
<name>A0A9W4SD95_9GLOM</name>
<sequence length="176" mass="20524">MENFSVLNVFTKLIFDSLKEDGFIFNPFPFGFMNFKEIKSFVEDAIFLNPLKASGLVKDEKKLFSITNEVDNDNMLQTKVIFDIKYQLFVSKENEKLKSFLRGFELARQVLGDRIKNFKFLVIIDDKKCLEGSNFLYKHLTITYGNEHVTSKSRTIFLNNNIISILREVTEIVLLL</sequence>